<organism evidence="2 3">
    <name type="scientific">Solanum tuberosum</name>
    <name type="common">Potato</name>
    <dbReference type="NCBI Taxonomy" id="4113"/>
    <lineage>
        <taxon>Eukaryota</taxon>
        <taxon>Viridiplantae</taxon>
        <taxon>Streptophyta</taxon>
        <taxon>Embryophyta</taxon>
        <taxon>Tracheophyta</taxon>
        <taxon>Spermatophyta</taxon>
        <taxon>Magnoliopsida</taxon>
        <taxon>eudicotyledons</taxon>
        <taxon>Gunneridae</taxon>
        <taxon>Pentapetalae</taxon>
        <taxon>asterids</taxon>
        <taxon>lamiids</taxon>
        <taxon>Solanales</taxon>
        <taxon>Solanaceae</taxon>
        <taxon>Solanoideae</taxon>
        <taxon>Solaneae</taxon>
        <taxon>Solanum</taxon>
    </lineage>
</organism>
<comment type="caution">
    <text evidence="2">The sequence shown here is derived from an EMBL/GenBank/DDBJ whole genome shotgun (WGS) entry which is preliminary data.</text>
</comment>
<dbReference type="EMBL" id="JAIVGD010000028">
    <property type="protein sequence ID" value="KAH0738076.1"/>
    <property type="molecule type" value="Genomic_DNA"/>
</dbReference>
<name>A0ABQ7TVD2_SOLTU</name>
<evidence type="ECO:0000259" key="1">
    <source>
        <dbReference type="Pfam" id="PF25597"/>
    </source>
</evidence>
<sequence>MEKVQHTTTKTKQVASKEITLVVSIAARSDTHLSSVGEGVKLSADVDARVVNEQEEDQLFVASCFASNVSSESWLIDSGCTNHITNDKELFKELKPTRVANVRIGHCGHIPVKGMGTIAIETQEGTKTIPDVKRDKLDKKAIIGIHMGYSGVSKAYKVYHPQTEKMTITRDVHFSKNEQWDWKNSQK</sequence>
<protein>
    <recommendedName>
        <fullName evidence="1">Retroviral polymerase SH3-like domain-containing protein</fullName>
    </recommendedName>
</protein>
<reference evidence="2 3" key="1">
    <citation type="journal article" date="2021" name="bioRxiv">
        <title>Chromosome-scale and haplotype-resolved genome assembly of a tetraploid potato cultivar.</title>
        <authorList>
            <person name="Sun H."/>
            <person name="Jiao W.-B."/>
            <person name="Krause K."/>
            <person name="Campoy J.A."/>
            <person name="Goel M."/>
            <person name="Folz-Donahue K."/>
            <person name="Kukat C."/>
            <person name="Huettel B."/>
            <person name="Schneeberger K."/>
        </authorList>
    </citation>
    <scope>NUCLEOTIDE SEQUENCE [LARGE SCALE GENOMIC DNA]</scope>
    <source>
        <strain evidence="2">SolTubOtavaFocal</strain>
        <tissue evidence="2">Leaves</tissue>
    </source>
</reference>
<proteinExistence type="predicted"/>
<evidence type="ECO:0000313" key="2">
    <source>
        <dbReference type="EMBL" id="KAH0738076.1"/>
    </source>
</evidence>
<dbReference type="Pfam" id="PF25597">
    <property type="entry name" value="SH3_retrovirus"/>
    <property type="match status" value="1"/>
</dbReference>
<feature type="domain" description="Retroviral polymerase SH3-like" evidence="1">
    <location>
        <begin position="129"/>
        <end position="185"/>
    </location>
</feature>
<evidence type="ECO:0000313" key="3">
    <source>
        <dbReference type="Proteomes" id="UP000826656"/>
    </source>
</evidence>
<gene>
    <name evidence="2" type="ORF">KY290_036781</name>
</gene>
<dbReference type="Proteomes" id="UP000826656">
    <property type="component" value="Unassembled WGS sequence"/>
</dbReference>
<dbReference type="InterPro" id="IPR057670">
    <property type="entry name" value="SH3_retrovirus"/>
</dbReference>
<accession>A0ABQ7TVD2</accession>
<keyword evidence="3" id="KW-1185">Reference proteome</keyword>